<name>A0A4S3JZD8_9GAMM</name>
<dbReference type="OrthoDB" id="9795306at2"/>
<evidence type="ECO:0000313" key="2">
    <source>
        <dbReference type="EMBL" id="TDU32859.1"/>
    </source>
</evidence>
<dbReference type="InterPro" id="IPR029068">
    <property type="entry name" value="Glyas_Bleomycin-R_OHBP_Dase"/>
</dbReference>
<dbReference type="InterPro" id="IPR028973">
    <property type="entry name" value="PhnB-like"/>
</dbReference>
<dbReference type="InterPro" id="IPR009725">
    <property type="entry name" value="3_dmu_93_MTrfase"/>
</dbReference>
<gene>
    <name evidence="2" type="ORF">DFR24_2268</name>
</gene>
<feature type="domain" description="PhnB-like" evidence="1">
    <location>
        <begin position="2"/>
        <end position="133"/>
    </location>
</feature>
<evidence type="ECO:0000259" key="1">
    <source>
        <dbReference type="Pfam" id="PF06983"/>
    </source>
</evidence>
<dbReference type="Gene3D" id="3.10.180.10">
    <property type="entry name" value="2,3-Dihydroxybiphenyl 1,2-Dioxygenase, domain 1"/>
    <property type="match status" value="1"/>
</dbReference>
<dbReference type="SUPFAM" id="SSF54593">
    <property type="entry name" value="Glyoxalase/Bleomycin resistance protein/Dihydroxybiphenyl dioxygenase"/>
    <property type="match status" value="1"/>
</dbReference>
<dbReference type="CDD" id="cd06588">
    <property type="entry name" value="PhnB_like"/>
    <property type="match status" value="1"/>
</dbReference>
<protein>
    <submittedName>
        <fullName evidence="2">PhnB protein</fullName>
    </submittedName>
</protein>
<dbReference type="PANTHER" id="PTHR33990:SF1">
    <property type="entry name" value="PROTEIN YJDN"/>
    <property type="match status" value="1"/>
</dbReference>
<dbReference type="Pfam" id="PF06983">
    <property type="entry name" value="3-dmu-9_3-mt"/>
    <property type="match status" value="1"/>
</dbReference>
<dbReference type="PIRSF" id="PIRSF021700">
    <property type="entry name" value="3_dmu_93_MTrfase"/>
    <property type="match status" value="1"/>
</dbReference>
<comment type="caution">
    <text evidence="2">The sequence shown here is derived from an EMBL/GenBank/DDBJ whole genome shotgun (WGS) entry which is preliminary data.</text>
</comment>
<sequence>MKVESYLFFNGHCAEAVAFYEKAIDAKTIFRITFKESPDPLPPDMVPSNWGDKIMHTTFSVGDTMVMASDSCGPESIDFKGFSLSLSVKTEQEADRYFAALSEGGDVTMPLGKTFWSPRFGMLKDKFGIAWMVGIVSEECPG</sequence>
<reference evidence="2 3" key="1">
    <citation type="submission" date="2019-03" db="EMBL/GenBank/DDBJ databases">
        <title>Genomic Encyclopedia of Type Strains, Phase IV (KMG-IV): sequencing the most valuable type-strain genomes for metagenomic binning, comparative biology and taxonomic classification.</title>
        <authorList>
            <person name="Goeker M."/>
        </authorList>
    </citation>
    <scope>NUCLEOTIDE SEQUENCE [LARGE SCALE GENOMIC DNA]</scope>
    <source>
        <strain evidence="2 3">DSM 26377</strain>
    </source>
</reference>
<evidence type="ECO:0000313" key="3">
    <source>
        <dbReference type="Proteomes" id="UP000295341"/>
    </source>
</evidence>
<dbReference type="RefSeq" id="WP_133881338.1">
    <property type="nucleotide sequence ID" value="NZ_MWIN01000036.1"/>
</dbReference>
<accession>A0A4S3JZD8</accession>
<dbReference type="Proteomes" id="UP000295341">
    <property type="component" value="Unassembled WGS sequence"/>
</dbReference>
<organism evidence="2 3">
    <name type="scientific">Panacagrimonas perspica</name>
    <dbReference type="NCBI Taxonomy" id="381431"/>
    <lineage>
        <taxon>Bacteria</taxon>
        <taxon>Pseudomonadati</taxon>
        <taxon>Pseudomonadota</taxon>
        <taxon>Gammaproteobacteria</taxon>
        <taxon>Nevskiales</taxon>
        <taxon>Nevskiaceae</taxon>
        <taxon>Panacagrimonas</taxon>
    </lineage>
</organism>
<dbReference type="PANTHER" id="PTHR33990">
    <property type="entry name" value="PROTEIN YJDN-RELATED"/>
    <property type="match status" value="1"/>
</dbReference>
<dbReference type="AlphaFoldDB" id="A0A4S3JZD8"/>
<dbReference type="EMBL" id="SOBT01000008">
    <property type="protein sequence ID" value="TDU32859.1"/>
    <property type="molecule type" value="Genomic_DNA"/>
</dbReference>
<proteinExistence type="predicted"/>
<keyword evidence="3" id="KW-1185">Reference proteome</keyword>